<dbReference type="STRING" id="425265.A8Q485"/>
<evidence type="ECO:0000313" key="2">
    <source>
        <dbReference type="EMBL" id="EDP42914.1"/>
    </source>
</evidence>
<reference evidence="2 3" key="1">
    <citation type="journal article" date="2007" name="Proc. Natl. Acad. Sci. U.S.A.">
        <title>Dandruff-associated Malassezia genomes reveal convergent and divergent virulence traits shared with plant and human fungal pathogens.</title>
        <authorList>
            <person name="Xu J."/>
            <person name="Saunders C.W."/>
            <person name="Hu P."/>
            <person name="Grant R.A."/>
            <person name="Boekhout T."/>
            <person name="Kuramae E.E."/>
            <person name="Kronstad J.W."/>
            <person name="Deangelis Y.M."/>
            <person name="Reeder N.L."/>
            <person name="Johnstone K.R."/>
            <person name="Leland M."/>
            <person name="Fieno A.M."/>
            <person name="Begley W.M."/>
            <person name="Sun Y."/>
            <person name="Lacey M.P."/>
            <person name="Chaudhary T."/>
            <person name="Keough T."/>
            <person name="Chu L."/>
            <person name="Sears R."/>
            <person name="Yuan B."/>
            <person name="Dawson T.L.Jr."/>
        </authorList>
    </citation>
    <scope>NUCLEOTIDE SEQUENCE [LARGE SCALE GENOMIC DNA]</scope>
    <source>
        <strain evidence="3">ATCC MYA-4612 / CBS 7966</strain>
    </source>
</reference>
<dbReference type="Proteomes" id="UP000008837">
    <property type="component" value="Unassembled WGS sequence"/>
</dbReference>
<dbReference type="KEGG" id="mgl:MGL_2510"/>
<evidence type="ECO:0000313" key="3">
    <source>
        <dbReference type="Proteomes" id="UP000008837"/>
    </source>
</evidence>
<gene>
    <name evidence="2" type="ORF">MGL_2510</name>
</gene>
<feature type="compositionally biased region" description="Basic and acidic residues" evidence="1">
    <location>
        <begin position="473"/>
        <end position="486"/>
    </location>
</feature>
<organism evidence="2 3">
    <name type="scientific">Malassezia globosa (strain ATCC MYA-4612 / CBS 7966)</name>
    <name type="common">Dandruff-associated fungus</name>
    <dbReference type="NCBI Taxonomy" id="425265"/>
    <lineage>
        <taxon>Eukaryota</taxon>
        <taxon>Fungi</taxon>
        <taxon>Dikarya</taxon>
        <taxon>Basidiomycota</taxon>
        <taxon>Ustilaginomycotina</taxon>
        <taxon>Malasseziomycetes</taxon>
        <taxon>Malasseziales</taxon>
        <taxon>Malasseziaceae</taxon>
        <taxon>Malassezia</taxon>
    </lineage>
</organism>
<feature type="compositionally biased region" description="Low complexity" evidence="1">
    <location>
        <begin position="152"/>
        <end position="161"/>
    </location>
</feature>
<dbReference type="EMBL" id="AAYY01000009">
    <property type="protein sequence ID" value="EDP42914.1"/>
    <property type="molecule type" value="Genomic_DNA"/>
</dbReference>
<feature type="compositionally biased region" description="Polar residues" evidence="1">
    <location>
        <begin position="172"/>
        <end position="196"/>
    </location>
</feature>
<feature type="compositionally biased region" description="Acidic residues" evidence="1">
    <location>
        <begin position="428"/>
        <end position="440"/>
    </location>
</feature>
<evidence type="ECO:0000256" key="1">
    <source>
        <dbReference type="SAM" id="MobiDB-lite"/>
    </source>
</evidence>
<dbReference type="OMA" id="SEDEYWP"/>
<feature type="region of interest" description="Disordered" evidence="1">
    <location>
        <begin position="144"/>
        <end position="254"/>
    </location>
</feature>
<feature type="compositionally biased region" description="Basic and acidic residues" evidence="1">
    <location>
        <begin position="198"/>
        <end position="211"/>
    </location>
</feature>
<dbReference type="RefSeq" id="XP_001730128.1">
    <property type="nucleotide sequence ID" value="XM_001730076.1"/>
</dbReference>
<dbReference type="InParanoid" id="A8Q485"/>
<dbReference type="GeneID" id="5854435"/>
<feature type="compositionally biased region" description="Basic residues" evidence="1">
    <location>
        <begin position="9"/>
        <end position="24"/>
    </location>
</feature>
<sequence>MSEVSAQPSHKRALGTRAKLRRTFSSRSQRDAELDTSRRRSFMGKDHHIGIRGNRIRNSVHNDGHSDGDEEPMDPLELADLNSIINTRKSMASAQALAKQEPENGKDVDLPCHRRSSTPSVRLVKFAPLPQVLEDASKSIIEKDDASDLDDAAASTSATTTFLAPPPWRPLSRSNGSEESLIPNDTGSLLQRTNSAGRCERLDDAESEARGRSLTRAWSPFRRQRNESLSSLSPSPSRPLAGERSRSRSRELVRAIRPGGTGMVTLLDGKRIRARQVGDPQEEQDADADLNARLWGFAALERRRLADDTKSAAASTTSDMSTPIARGKLTHSQAEEAQRRHKQEMDALGDEALTHVRENKAHANARPRKISSTVHQYRVDPSVSMPSPSPRLPRRPDARGIIVVPLPQLGMRPRYPYEGRSWLYSVPYDDDDDDDDEDNSDTQNKDTIAGQDDDGPDEAPPSSTRYRATTVAARKEVYMSHKPGKESEDEYWPKPSATRAIGSGT</sequence>
<feature type="compositionally biased region" description="Basic and acidic residues" evidence="1">
    <location>
        <begin position="241"/>
        <end position="254"/>
    </location>
</feature>
<dbReference type="VEuPathDB" id="FungiDB:MGL_2510"/>
<name>A8Q485_MALGO</name>
<keyword evidence="3" id="KW-1185">Reference proteome</keyword>
<feature type="compositionally biased region" description="Basic and acidic residues" evidence="1">
    <location>
        <begin position="28"/>
        <end position="49"/>
    </location>
</feature>
<comment type="caution">
    <text evidence="2">The sequence shown here is derived from an EMBL/GenBank/DDBJ whole genome shotgun (WGS) entry which is preliminary data.</text>
</comment>
<feature type="region of interest" description="Disordered" evidence="1">
    <location>
        <begin position="1"/>
        <end position="73"/>
    </location>
</feature>
<protein>
    <submittedName>
        <fullName evidence="2">Uncharacterized protein</fullName>
    </submittedName>
</protein>
<feature type="compositionally biased region" description="Low complexity" evidence="1">
    <location>
        <begin position="228"/>
        <end position="240"/>
    </location>
</feature>
<dbReference type="OrthoDB" id="3350997at2759"/>
<accession>A8Q485</accession>
<feature type="region of interest" description="Disordered" evidence="1">
    <location>
        <begin position="424"/>
        <end position="505"/>
    </location>
</feature>
<dbReference type="AlphaFoldDB" id="A8Q485"/>
<feature type="region of interest" description="Disordered" evidence="1">
    <location>
        <begin position="360"/>
        <end position="396"/>
    </location>
</feature>
<proteinExistence type="predicted"/>